<protein>
    <submittedName>
        <fullName evidence="2">Uncharacterized protein</fullName>
    </submittedName>
</protein>
<proteinExistence type="predicted"/>
<reference evidence="2 3" key="1">
    <citation type="submission" date="2019-08" db="EMBL/GenBank/DDBJ databases">
        <title>Lewinella sp. strain SSH13 Genome sequencing and assembly.</title>
        <authorList>
            <person name="Kim I."/>
        </authorList>
    </citation>
    <scope>NUCLEOTIDE SEQUENCE [LARGE SCALE GENOMIC DNA]</scope>
    <source>
        <strain evidence="2 3">SSH13</strain>
    </source>
</reference>
<organism evidence="2 3">
    <name type="scientific">Neolewinella aurantiaca</name>
    <dbReference type="NCBI Taxonomy" id="2602767"/>
    <lineage>
        <taxon>Bacteria</taxon>
        <taxon>Pseudomonadati</taxon>
        <taxon>Bacteroidota</taxon>
        <taxon>Saprospiria</taxon>
        <taxon>Saprospirales</taxon>
        <taxon>Lewinellaceae</taxon>
        <taxon>Neolewinella</taxon>
    </lineage>
</organism>
<feature type="compositionally biased region" description="Acidic residues" evidence="1">
    <location>
        <begin position="51"/>
        <end position="62"/>
    </location>
</feature>
<feature type="region of interest" description="Disordered" evidence="1">
    <location>
        <begin position="30"/>
        <end position="62"/>
    </location>
</feature>
<comment type="caution">
    <text evidence="2">The sequence shown here is derived from an EMBL/GenBank/DDBJ whole genome shotgun (WGS) entry which is preliminary data.</text>
</comment>
<evidence type="ECO:0000256" key="1">
    <source>
        <dbReference type="SAM" id="MobiDB-lite"/>
    </source>
</evidence>
<dbReference type="EMBL" id="VOXD01000013">
    <property type="protein sequence ID" value="TXF89531.1"/>
    <property type="molecule type" value="Genomic_DNA"/>
</dbReference>
<keyword evidence="3" id="KW-1185">Reference proteome</keyword>
<evidence type="ECO:0000313" key="2">
    <source>
        <dbReference type="EMBL" id="TXF89531.1"/>
    </source>
</evidence>
<dbReference type="RefSeq" id="WP_147930605.1">
    <property type="nucleotide sequence ID" value="NZ_VOXD01000013.1"/>
</dbReference>
<evidence type="ECO:0000313" key="3">
    <source>
        <dbReference type="Proteomes" id="UP000321907"/>
    </source>
</evidence>
<dbReference type="Proteomes" id="UP000321907">
    <property type="component" value="Unassembled WGS sequence"/>
</dbReference>
<accession>A0A5C7FIC7</accession>
<sequence length="62" mass="7189">MDILITIALVYLAYRGYQWYNNIQNQVNGADRPREVNEEDLAANPPPQPGSEDDYIDYEEIN</sequence>
<dbReference type="AlphaFoldDB" id="A0A5C7FIC7"/>
<dbReference type="OrthoDB" id="1495550at2"/>
<gene>
    <name evidence="2" type="ORF">FUA23_10020</name>
</gene>
<name>A0A5C7FIC7_9BACT</name>